<dbReference type="Proteomes" id="UP000323386">
    <property type="component" value="Unassembled WGS sequence"/>
</dbReference>
<dbReference type="AlphaFoldDB" id="A0A5C3F9Y0"/>
<feature type="compositionally biased region" description="Polar residues" evidence="1">
    <location>
        <begin position="34"/>
        <end position="45"/>
    </location>
</feature>
<accession>A0A5C3F9Y0</accession>
<evidence type="ECO:0000313" key="3">
    <source>
        <dbReference type="Proteomes" id="UP000323386"/>
    </source>
</evidence>
<feature type="compositionally biased region" description="Basic and acidic residues" evidence="1">
    <location>
        <begin position="335"/>
        <end position="353"/>
    </location>
</feature>
<protein>
    <submittedName>
        <fullName evidence="2">Uncharacterized protein</fullName>
    </submittedName>
</protein>
<sequence>MAQPHVDQQRYPSSYGTPAGLETTYRDRGDASLGVSTRTMKMATTSQPASQPASQPPAKFGQAGRRIIALPQRGVDPLHGRRTREAGENARRFTHAPSPLLLASTPPIPSCVISSRCLPHTEDDIVYGSATRRSERESGPAAKMPCRSVSSEVGYLTNQYRYRLCTEVSEWSTASRPATVSPAFPRNQKLIMSPAFPRNEKLKRGLAADKSSKWLGGVAGMPMGVVSVGFWRSERRESRLRLRGTTIVAVVVLSATIVKAAQPGTSLLALHTTGVFLNDQQSGFQIHVPPCPLTYCPVPAACRLLPAAAPGRSGWAGGKRRQTTRSCQSRSVPDGAERVVPHPWDPKRGRDRSFSVAHPSGPSPSDLGTPRESGEGARYTGLRPATGTVASVGQSIDRERLEALFSHHRRANWHSSRPTHAGLLPHDHRRIAVSGRKASTWVSPWSKRAHTA</sequence>
<evidence type="ECO:0000256" key="1">
    <source>
        <dbReference type="SAM" id="MobiDB-lite"/>
    </source>
</evidence>
<keyword evidence="3" id="KW-1185">Reference proteome</keyword>
<name>A0A5C3F9Y0_9BASI</name>
<organism evidence="2 3">
    <name type="scientific">Pseudozyma flocculosa</name>
    <dbReference type="NCBI Taxonomy" id="84751"/>
    <lineage>
        <taxon>Eukaryota</taxon>
        <taxon>Fungi</taxon>
        <taxon>Dikarya</taxon>
        <taxon>Basidiomycota</taxon>
        <taxon>Ustilaginomycotina</taxon>
        <taxon>Ustilaginomycetes</taxon>
        <taxon>Ustilaginales</taxon>
        <taxon>Ustilaginaceae</taxon>
        <taxon>Pseudozyma</taxon>
    </lineage>
</organism>
<proteinExistence type="predicted"/>
<feature type="region of interest" description="Disordered" evidence="1">
    <location>
        <begin position="311"/>
        <end position="385"/>
    </location>
</feature>
<feature type="region of interest" description="Disordered" evidence="1">
    <location>
        <begin position="1"/>
        <end position="59"/>
    </location>
</feature>
<dbReference type="EMBL" id="OOIP01000023">
    <property type="protein sequence ID" value="SPO40896.1"/>
    <property type="molecule type" value="Genomic_DNA"/>
</dbReference>
<evidence type="ECO:0000313" key="2">
    <source>
        <dbReference type="EMBL" id="SPO40896.1"/>
    </source>
</evidence>
<feature type="compositionally biased region" description="Low complexity" evidence="1">
    <location>
        <begin position="46"/>
        <end position="58"/>
    </location>
</feature>
<gene>
    <name evidence="2" type="ORF">PSFLO_06378</name>
</gene>
<reference evidence="2 3" key="1">
    <citation type="submission" date="2018-03" db="EMBL/GenBank/DDBJ databases">
        <authorList>
            <person name="Guldener U."/>
        </authorList>
    </citation>
    <scope>NUCLEOTIDE SEQUENCE [LARGE SCALE GENOMIC DNA]</scope>
    <source>
        <strain evidence="2 3">DAOM196992</strain>
    </source>
</reference>